<proteinExistence type="predicted"/>
<name>A0A1B6KY27_9HEMI</name>
<dbReference type="EMBL" id="GEBQ01023647">
    <property type="protein sequence ID" value="JAT16330.1"/>
    <property type="molecule type" value="Transcribed_RNA"/>
</dbReference>
<accession>A0A1B6KY27</accession>
<reference evidence="1" key="1">
    <citation type="submission" date="2015-11" db="EMBL/GenBank/DDBJ databases">
        <title>De novo transcriptome assembly of four potential Pierce s Disease insect vectors from Arizona vineyards.</title>
        <authorList>
            <person name="Tassone E.E."/>
        </authorList>
    </citation>
    <scope>NUCLEOTIDE SEQUENCE</scope>
</reference>
<protein>
    <recommendedName>
        <fullName evidence="2">NFX1-type zinc finger-containing protein 1</fullName>
    </recommendedName>
</protein>
<sequence>MRPRFAARRIAASLCLVDTNVHFFCWMDCDPTRCMEMVDKVGDCGHTFKKLKCNEGTKSRKCQEKCTRKLTCGHPCLQKCWNECNKAKCNELVESNVVPACGHSPLQVPCHMTTSVVHGGSDELLQLCNTKCTARLDCGHDCSGTCGDCMQGRLHMPCSSKTCDKELICGHTCKAECKVLCPPCKSKGCFSTCNHSKCDGRHPCIKPCDPCIKKCVWQCEHQKCTKQCGEDCNRTPCDEPCTFVLECGHQCIGFCGEIHPSLCRQCDMDNPIISARPLARFVALEDCEHIV</sequence>
<gene>
    <name evidence="1" type="ORF">g.21535</name>
</gene>
<evidence type="ECO:0000313" key="1">
    <source>
        <dbReference type="EMBL" id="JAT16330.1"/>
    </source>
</evidence>
<evidence type="ECO:0008006" key="2">
    <source>
        <dbReference type="Google" id="ProtNLM"/>
    </source>
</evidence>
<feature type="non-terminal residue" evidence="1">
    <location>
        <position position="291"/>
    </location>
</feature>
<dbReference type="AlphaFoldDB" id="A0A1B6KY27"/>
<organism evidence="1">
    <name type="scientific">Graphocephala atropunctata</name>
    <dbReference type="NCBI Taxonomy" id="36148"/>
    <lineage>
        <taxon>Eukaryota</taxon>
        <taxon>Metazoa</taxon>
        <taxon>Ecdysozoa</taxon>
        <taxon>Arthropoda</taxon>
        <taxon>Hexapoda</taxon>
        <taxon>Insecta</taxon>
        <taxon>Pterygota</taxon>
        <taxon>Neoptera</taxon>
        <taxon>Paraneoptera</taxon>
        <taxon>Hemiptera</taxon>
        <taxon>Auchenorrhyncha</taxon>
        <taxon>Membracoidea</taxon>
        <taxon>Cicadellidae</taxon>
        <taxon>Cicadellinae</taxon>
        <taxon>Cicadellini</taxon>
        <taxon>Graphocephala</taxon>
    </lineage>
</organism>